<dbReference type="CDD" id="cd01942">
    <property type="entry name" value="ribokinase_group_A"/>
    <property type="match status" value="1"/>
</dbReference>
<gene>
    <name evidence="6" type="ORF">L0665_03960</name>
</gene>
<dbReference type="SUPFAM" id="SSF53613">
    <property type="entry name" value="Ribokinase-like"/>
    <property type="match status" value="1"/>
</dbReference>
<accession>A0A9Q4PWU1</accession>
<protein>
    <submittedName>
        <fullName evidence="6">Carbohydrate kinase family protein</fullName>
    </submittedName>
</protein>
<dbReference type="GO" id="GO:0016301">
    <property type="term" value="F:kinase activity"/>
    <property type="evidence" value="ECO:0007669"/>
    <property type="project" value="UniProtKB-KW"/>
</dbReference>
<dbReference type="InterPro" id="IPR002173">
    <property type="entry name" value="Carboh/pur_kinase_PfkB_CS"/>
</dbReference>
<name>A0A9Q4PWU1_9EURY</name>
<reference evidence="6" key="1">
    <citation type="submission" date="2022-01" db="EMBL/GenBank/DDBJ databases">
        <title>Draft genome of Methanogenium marinum DSM 15558.</title>
        <authorList>
            <person name="Chen S.-C."/>
            <person name="You Y.-T."/>
        </authorList>
    </citation>
    <scope>NUCLEOTIDE SEQUENCE</scope>
    <source>
        <strain evidence="6">DSM 15558</strain>
    </source>
</reference>
<dbReference type="PANTHER" id="PTHR10584">
    <property type="entry name" value="SUGAR KINASE"/>
    <property type="match status" value="1"/>
</dbReference>
<proteinExistence type="inferred from homology"/>
<dbReference type="PANTHER" id="PTHR10584:SF166">
    <property type="entry name" value="RIBOKINASE"/>
    <property type="match status" value="1"/>
</dbReference>
<feature type="domain" description="Carbohydrate kinase PfkB" evidence="5">
    <location>
        <begin position="2"/>
        <end position="274"/>
    </location>
</feature>
<evidence type="ECO:0000256" key="4">
    <source>
        <dbReference type="RuleBase" id="RU003704"/>
    </source>
</evidence>
<dbReference type="Gene3D" id="3.40.1190.20">
    <property type="match status" value="1"/>
</dbReference>
<evidence type="ECO:0000256" key="1">
    <source>
        <dbReference type="ARBA" id="ARBA00010688"/>
    </source>
</evidence>
<keyword evidence="2 4" id="KW-0808">Transferase</keyword>
<comment type="similarity">
    <text evidence="1 4">Belongs to the carbohydrate kinase PfkB family.</text>
</comment>
<keyword evidence="7" id="KW-1185">Reference proteome</keyword>
<dbReference type="PRINTS" id="PR00990">
    <property type="entry name" value="RIBOKINASE"/>
</dbReference>
<dbReference type="PROSITE" id="PS00583">
    <property type="entry name" value="PFKB_KINASES_1"/>
    <property type="match status" value="1"/>
</dbReference>
<organism evidence="6 7">
    <name type="scientific">Methanogenium marinum</name>
    <dbReference type="NCBI Taxonomy" id="348610"/>
    <lineage>
        <taxon>Archaea</taxon>
        <taxon>Methanobacteriati</taxon>
        <taxon>Methanobacteriota</taxon>
        <taxon>Stenosarchaea group</taxon>
        <taxon>Methanomicrobia</taxon>
        <taxon>Methanomicrobiales</taxon>
        <taxon>Methanomicrobiaceae</taxon>
        <taxon>Methanogenium</taxon>
    </lineage>
</organism>
<dbReference type="InterPro" id="IPR002139">
    <property type="entry name" value="Ribo/fructo_kinase"/>
</dbReference>
<keyword evidence="3 4" id="KW-0418">Kinase</keyword>
<dbReference type="Proteomes" id="UP001143747">
    <property type="component" value="Unassembled WGS sequence"/>
</dbReference>
<evidence type="ECO:0000256" key="2">
    <source>
        <dbReference type="ARBA" id="ARBA00022679"/>
    </source>
</evidence>
<dbReference type="InterPro" id="IPR011611">
    <property type="entry name" value="PfkB_dom"/>
</dbReference>
<dbReference type="RefSeq" id="WP_274924414.1">
    <property type="nucleotide sequence ID" value="NZ_JAKELO010000002.1"/>
</dbReference>
<evidence type="ECO:0000313" key="7">
    <source>
        <dbReference type="Proteomes" id="UP001143747"/>
    </source>
</evidence>
<evidence type="ECO:0000259" key="5">
    <source>
        <dbReference type="Pfam" id="PF00294"/>
    </source>
</evidence>
<dbReference type="Pfam" id="PF00294">
    <property type="entry name" value="PfkB"/>
    <property type="match status" value="1"/>
</dbReference>
<dbReference type="GO" id="GO:0006796">
    <property type="term" value="P:phosphate-containing compound metabolic process"/>
    <property type="evidence" value="ECO:0007669"/>
    <property type="project" value="UniProtKB-ARBA"/>
</dbReference>
<dbReference type="InterPro" id="IPR029056">
    <property type="entry name" value="Ribokinase-like"/>
</dbReference>
<evidence type="ECO:0000313" key="6">
    <source>
        <dbReference type="EMBL" id="MDE4907766.1"/>
    </source>
</evidence>
<evidence type="ECO:0000256" key="3">
    <source>
        <dbReference type="ARBA" id="ARBA00022777"/>
    </source>
</evidence>
<comment type="caution">
    <text evidence="6">The sequence shown here is derived from an EMBL/GenBank/DDBJ whole genome shotgun (WGS) entry which is preliminary data.</text>
</comment>
<dbReference type="EMBL" id="JAKELO010000002">
    <property type="protein sequence ID" value="MDE4907766.1"/>
    <property type="molecule type" value="Genomic_DNA"/>
</dbReference>
<dbReference type="AlphaFoldDB" id="A0A9Q4PWU1"/>
<dbReference type="PROSITE" id="PS00584">
    <property type="entry name" value="PFKB_KINASES_2"/>
    <property type="match status" value="1"/>
</dbReference>
<sequence>MISVVGHTTTDHLFTVPELIAKNHSTFITAHKVLYGGGAANIAAGIATLGGVAELVTAVGGDFAGSEYDHWLTKLGVLRRFIVKPDMHSSTCYLFNDGTDDQVTYFEWGASEALNDAEAPTLDRVHLAPSEPDFCVRVAEKASWVSFDPGQDLVRFSRDQIAQILKRTDLLFVNRHEAEGICAIGGFSREALIAMVPRVIITMSGEGSLLYQDGEEVHVPAIPVTLADPTGAGDAFRAGFLTAEKRGYDPVTAVEIGTTAASFVVEKAGCQTNLADWERMAARYRTHFGELSSVPLP</sequence>